<evidence type="ECO:0000313" key="2">
    <source>
        <dbReference type="Proteomes" id="UP000193404"/>
    </source>
</evidence>
<dbReference type="GeneID" id="41591809"/>
<dbReference type="KEGG" id="aman:B6F84_12755"/>
<organism evidence="1 2">
    <name type="scientific">Acidianus manzaensis</name>
    <dbReference type="NCBI Taxonomy" id="282676"/>
    <lineage>
        <taxon>Archaea</taxon>
        <taxon>Thermoproteota</taxon>
        <taxon>Thermoprotei</taxon>
        <taxon>Sulfolobales</taxon>
        <taxon>Sulfolobaceae</taxon>
        <taxon>Acidianus</taxon>
    </lineage>
</organism>
<gene>
    <name evidence="1" type="ORF">B6F84_12755</name>
</gene>
<evidence type="ECO:0000313" key="1">
    <source>
        <dbReference type="EMBL" id="ARM76801.1"/>
    </source>
</evidence>
<dbReference type="AlphaFoldDB" id="A0A1W6K2M7"/>
<accession>A0A1W6K2M7</accession>
<dbReference type="RefSeq" id="WP_148692598.1">
    <property type="nucleotide sequence ID" value="NZ_CP020477.1"/>
</dbReference>
<dbReference type="STRING" id="282676.B6F84_12755"/>
<protein>
    <submittedName>
        <fullName evidence="1">Uncharacterized protein</fullName>
    </submittedName>
</protein>
<keyword evidence="2" id="KW-1185">Reference proteome</keyword>
<dbReference type="OrthoDB" id="42814at2157"/>
<dbReference type="EMBL" id="CP020477">
    <property type="protein sequence ID" value="ARM76801.1"/>
    <property type="molecule type" value="Genomic_DNA"/>
</dbReference>
<name>A0A1W6K2M7_9CREN</name>
<sequence>MYSKTILKRVKEFHEELLGKKDGKLSFLYTYHSLQYESYSKSGRPFEQALLTIFSPIQIPEKEIKGKFGTFYIDEQNKRKVYVYKNLVIEDKLGDIKEIKENEEGYQEFLMISKILSYPPTGKVYIIKDDVDVILDEVKNYFIKMHGDDGKRIYYSLYHYAQAEAIKDKEQSLKNILKDNVVKNLELKGNPLPGKLGTFYINEEEKEIGYQFEKLKFVIKYEIEMEDFKKMETYVQNHRELIPNAQGDTEDWIINIFRAPFVNNAKIYISIEK</sequence>
<reference evidence="1 2" key="1">
    <citation type="submission" date="2017-03" db="EMBL/GenBank/DDBJ databases">
        <title>Sulfur activation and transportation mechanism of thermophilic Archaea Acidianus manzaensis YN-25.</title>
        <authorList>
            <person name="Ma Y."/>
            <person name="Yang Y."/>
            <person name="Xia J."/>
        </authorList>
    </citation>
    <scope>NUCLEOTIDE SEQUENCE [LARGE SCALE GENOMIC DNA]</scope>
    <source>
        <strain evidence="1 2">YN-25</strain>
    </source>
</reference>
<proteinExistence type="predicted"/>
<dbReference type="Proteomes" id="UP000193404">
    <property type="component" value="Chromosome"/>
</dbReference>